<organism evidence="1 2">
    <name type="scientific">Methanospirillum hungatei JF-1 (strain ATCC 27890 / DSM 864 / NBRC 100397 / JF-1)</name>
    <dbReference type="NCBI Taxonomy" id="323259"/>
    <lineage>
        <taxon>Archaea</taxon>
        <taxon>Methanobacteriati</taxon>
        <taxon>Methanobacteriota</taxon>
        <taxon>Stenosarchaea group</taxon>
        <taxon>Methanomicrobia</taxon>
        <taxon>Methanomicrobiales</taxon>
        <taxon>Methanospirillaceae</taxon>
        <taxon>Methanospirillum</taxon>
    </lineage>
</organism>
<reference evidence="2" key="1">
    <citation type="journal article" date="2016" name="Stand. Genomic Sci.">
        <title>Complete genome sequence of Methanospirillum hungatei type strain JF1.</title>
        <authorList>
            <person name="Gunsalus R.P."/>
            <person name="Cook L.E."/>
            <person name="Crable B."/>
            <person name="Rohlin L."/>
            <person name="McDonald E."/>
            <person name="Mouttaki H."/>
            <person name="Sieber J.R."/>
            <person name="Poweleit N."/>
            <person name="Zhou H."/>
            <person name="Lapidus A.L."/>
            <person name="Daligault H.E."/>
            <person name="Land M."/>
            <person name="Gilna P."/>
            <person name="Ivanova N."/>
            <person name="Kyrpides N."/>
            <person name="Culley D.E."/>
            <person name="McInerney M.J."/>
        </authorList>
    </citation>
    <scope>NUCLEOTIDE SEQUENCE [LARGE SCALE GENOMIC DNA]</scope>
    <source>
        <strain evidence="2">ATCC 27890 / DSM 864 / NBRC 100397 / JF-1</strain>
    </source>
</reference>
<proteinExistence type="predicted"/>
<dbReference type="EMBL" id="CP000254">
    <property type="protein sequence ID" value="ABD40004.1"/>
    <property type="molecule type" value="Genomic_DNA"/>
</dbReference>
<keyword evidence="2" id="KW-1185">Reference proteome</keyword>
<protein>
    <submittedName>
        <fullName evidence="1">Uncharacterized protein</fullName>
    </submittedName>
</protein>
<evidence type="ECO:0000313" key="2">
    <source>
        <dbReference type="Proteomes" id="UP000001941"/>
    </source>
</evidence>
<gene>
    <name evidence="1" type="ordered locus">Mhun_0232</name>
</gene>
<dbReference type="SUPFAM" id="SSF53474">
    <property type="entry name" value="alpha/beta-Hydrolases"/>
    <property type="match status" value="1"/>
</dbReference>
<dbReference type="PANTHER" id="PTHR43265">
    <property type="entry name" value="ESTERASE ESTD"/>
    <property type="match status" value="1"/>
</dbReference>
<dbReference type="InterPro" id="IPR053145">
    <property type="entry name" value="AB_hydrolase_Est10"/>
</dbReference>
<dbReference type="InParanoid" id="Q2FR46"/>
<dbReference type="HOGENOM" id="CLU_784394_0_0_2"/>
<dbReference type="GO" id="GO:0052689">
    <property type="term" value="F:carboxylic ester hydrolase activity"/>
    <property type="evidence" value="ECO:0007669"/>
    <property type="project" value="TreeGrafter"/>
</dbReference>
<dbReference type="OrthoDB" id="117031at2157"/>
<dbReference type="InterPro" id="IPR029058">
    <property type="entry name" value="AB_hydrolase_fold"/>
</dbReference>
<evidence type="ECO:0000313" key="1">
    <source>
        <dbReference type="EMBL" id="ABD40004.1"/>
    </source>
</evidence>
<dbReference type="Gene3D" id="3.40.50.1820">
    <property type="entry name" value="alpha/beta hydrolase"/>
    <property type="match status" value="1"/>
</dbReference>
<sequence>MDNHVAPPHTILQWNLTLPPHTSQPGVVILIPDWVYGLLPLCGPGLRKDIWIREEKFIDEIYRFFYQSGFGVLTLSCPMEVDEIPSDATILAATQIPDAYVTIKKLMKESSCNLNKSVLFGHGFGVCMMCELVAYGLKPAGFIVASGIYSDVESILTQKYFPFKDLNLQSAGVKNYSPVDPDTALIIKNLGKILQAARRGREKIKLKELNHFLELPIPKRLFSDESSPSALLSTLDAPSVILHGSGDLDISVTNAFFLETKLKQKNNSVSRLVMLDDDHWFREMPHDMAERIRERLSGECIQHPIDKRFLKNVQIFVEDVLKIRRTKKDIPDIITVTDSTMTSSSMPGIEKII</sequence>
<dbReference type="GeneID" id="3924409"/>
<dbReference type="Proteomes" id="UP000001941">
    <property type="component" value="Chromosome"/>
</dbReference>
<dbReference type="RefSeq" id="WP_011447299.1">
    <property type="nucleotide sequence ID" value="NC_007796.1"/>
</dbReference>
<dbReference type="EnsemblBacteria" id="ABD40004">
    <property type="protein sequence ID" value="ABD40004"/>
    <property type="gene ID" value="Mhun_0232"/>
</dbReference>
<dbReference type="eggNOG" id="arCOG01661">
    <property type="taxonomic scope" value="Archaea"/>
</dbReference>
<dbReference type="KEGG" id="mhu:Mhun_0232"/>
<dbReference type="PANTHER" id="PTHR43265:SF1">
    <property type="entry name" value="ESTERASE ESTD"/>
    <property type="match status" value="1"/>
</dbReference>
<accession>Q2FR46</accession>
<name>Q2FR46_METHJ</name>
<dbReference type="AlphaFoldDB" id="Q2FR46"/>
<dbReference type="STRING" id="323259.Mhun_0232"/>